<keyword evidence="10" id="KW-0539">Nucleus</keyword>
<keyword evidence="7" id="KW-0788">Thiol protease</keyword>
<dbReference type="PANTHER" id="PTHR14159">
    <property type="entry name" value="ATAXIN-3-RELATED"/>
    <property type="match status" value="1"/>
</dbReference>
<keyword evidence="14" id="KW-1185">Reference proteome</keyword>
<feature type="compositionally biased region" description="Low complexity" evidence="11">
    <location>
        <begin position="90"/>
        <end position="109"/>
    </location>
</feature>
<evidence type="ECO:0000256" key="9">
    <source>
        <dbReference type="ARBA" id="ARBA00023163"/>
    </source>
</evidence>
<dbReference type="AlphaFoldDB" id="A0A0D0D653"/>
<accession>A0A0D0D653</accession>
<evidence type="ECO:0000256" key="8">
    <source>
        <dbReference type="ARBA" id="ARBA00023015"/>
    </source>
</evidence>
<evidence type="ECO:0000256" key="2">
    <source>
        <dbReference type="ARBA" id="ARBA00004123"/>
    </source>
</evidence>
<keyword evidence="6" id="KW-0378">Hydrolase</keyword>
<keyword evidence="4" id="KW-0645">Protease</keyword>
<organism evidence="13 14">
    <name type="scientific">Paxillus rubicundulus Ve08.2h10</name>
    <dbReference type="NCBI Taxonomy" id="930991"/>
    <lineage>
        <taxon>Eukaryota</taxon>
        <taxon>Fungi</taxon>
        <taxon>Dikarya</taxon>
        <taxon>Basidiomycota</taxon>
        <taxon>Agaricomycotina</taxon>
        <taxon>Agaricomycetes</taxon>
        <taxon>Agaricomycetidae</taxon>
        <taxon>Boletales</taxon>
        <taxon>Paxilineae</taxon>
        <taxon>Paxillaceae</taxon>
        <taxon>Paxillus</taxon>
    </lineage>
</organism>
<sequence length="266" mass="29271">MESDQNHPHTQLAFLLNRDQHWCPLRRFGHSAENCRWFKLDSDHPSPQWISKTDLGILLQQAERDGYTIFVVVPIEPGGGLPRTDADDFASTLEPEPSAASPASASPTSEDIDLQVALQASLMGGVAAASANNDGVFNMSDSHPPPLTHSARTSPDPIPESTTSITDSQPCRSDPNIPPNRDRGRNAEADQPAGQSSNVSVNETGTEIHGEENNATGSEAPREVDVEEMRRRRLERFGNLDTIVKQRQRQTRKRPTLRDPKRSGKN</sequence>
<feature type="compositionally biased region" description="Polar residues" evidence="11">
    <location>
        <begin position="193"/>
        <end position="205"/>
    </location>
</feature>
<dbReference type="GO" id="GO:0005634">
    <property type="term" value="C:nucleus"/>
    <property type="evidence" value="ECO:0007669"/>
    <property type="project" value="UniProtKB-SubCell"/>
</dbReference>
<protein>
    <recommendedName>
        <fullName evidence="3">ubiquitinyl hydrolase 1</fullName>
        <ecNumber evidence="3">3.4.19.12</ecNumber>
    </recommendedName>
</protein>
<evidence type="ECO:0000256" key="10">
    <source>
        <dbReference type="ARBA" id="ARBA00023242"/>
    </source>
</evidence>
<comment type="catalytic activity">
    <reaction evidence="1">
        <text>Thiol-dependent hydrolysis of ester, thioester, amide, peptide and isopeptide bonds formed by the C-terminal Gly of ubiquitin (a 76-residue protein attached to proteins as an intracellular targeting signal).</text>
        <dbReference type="EC" id="3.4.19.12"/>
    </reaction>
</comment>
<reference evidence="13 14" key="1">
    <citation type="submission" date="2014-04" db="EMBL/GenBank/DDBJ databases">
        <authorList>
            <consortium name="DOE Joint Genome Institute"/>
            <person name="Kuo A."/>
            <person name="Kohler A."/>
            <person name="Jargeat P."/>
            <person name="Nagy L.G."/>
            <person name="Floudas D."/>
            <person name="Copeland A."/>
            <person name="Barry K.W."/>
            <person name="Cichocki N."/>
            <person name="Veneault-Fourrey C."/>
            <person name="LaButti K."/>
            <person name="Lindquist E.A."/>
            <person name="Lipzen A."/>
            <person name="Lundell T."/>
            <person name="Morin E."/>
            <person name="Murat C."/>
            <person name="Sun H."/>
            <person name="Tunlid A."/>
            <person name="Henrissat B."/>
            <person name="Grigoriev I.V."/>
            <person name="Hibbett D.S."/>
            <person name="Martin F."/>
            <person name="Nordberg H.P."/>
            <person name="Cantor M.N."/>
            <person name="Hua S.X."/>
        </authorList>
    </citation>
    <scope>NUCLEOTIDE SEQUENCE [LARGE SCALE GENOMIC DNA]</scope>
    <source>
        <strain evidence="13 14">Ve08.2h10</strain>
    </source>
</reference>
<keyword evidence="5" id="KW-0833">Ubl conjugation pathway</keyword>
<reference evidence="14" key="2">
    <citation type="submission" date="2015-01" db="EMBL/GenBank/DDBJ databases">
        <title>Evolutionary Origins and Diversification of the Mycorrhizal Mutualists.</title>
        <authorList>
            <consortium name="DOE Joint Genome Institute"/>
            <consortium name="Mycorrhizal Genomics Consortium"/>
            <person name="Kohler A."/>
            <person name="Kuo A."/>
            <person name="Nagy L.G."/>
            <person name="Floudas D."/>
            <person name="Copeland A."/>
            <person name="Barry K.W."/>
            <person name="Cichocki N."/>
            <person name="Veneault-Fourrey C."/>
            <person name="LaButti K."/>
            <person name="Lindquist E.A."/>
            <person name="Lipzen A."/>
            <person name="Lundell T."/>
            <person name="Morin E."/>
            <person name="Murat C."/>
            <person name="Riley R."/>
            <person name="Ohm R."/>
            <person name="Sun H."/>
            <person name="Tunlid A."/>
            <person name="Henrissat B."/>
            <person name="Grigoriev I.V."/>
            <person name="Hibbett D.S."/>
            <person name="Martin F."/>
        </authorList>
    </citation>
    <scope>NUCLEOTIDE SEQUENCE [LARGE SCALE GENOMIC DNA]</scope>
    <source>
        <strain evidence="14">Ve08.2h10</strain>
    </source>
</reference>
<feature type="compositionally biased region" description="Basic and acidic residues" evidence="11">
    <location>
        <begin position="220"/>
        <end position="238"/>
    </location>
</feature>
<gene>
    <name evidence="13" type="ORF">PAXRUDRAFT_830120</name>
</gene>
<dbReference type="GO" id="GO:0006508">
    <property type="term" value="P:proteolysis"/>
    <property type="evidence" value="ECO:0007669"/>
    <property type="project" value="UniProtKB-KW"/>
</dbReference>
<keyword evidence="8" id="KW-0805">Transcription regulation</keyword>
<dbReference type="InterPro" id="IPR006155">
    <property type="entry name" value="Josephin"/>
</dbReference>
<dbReference type="STRING" id="930991.A0A0D0D653"/>
<evidence type="ECO:0000256" key="3">
    <source>
        <dbReference type="ARBA" id="ARBA00012759"/>
    </source>
</evidence>
<dbReference type="OrthoDB" id="10063692at2759"/>
<evidence type="ECO:0000313" key="13">
    <source>
        <dbReference type="EMBL" id="KIK92257.1"/>
    </source>
</evidence>
<dbReference type="GO" id="GO:0016579">
    <property type="term" value="P:protein deubiquitination"/>
    <property type="evidence" value="ECO:0007669"/>
    <property type="project" value="InterPro"/>
</dbReference>
<evidence type="ECO:0000259" key="12">
    <source>
        <dbReference type="Pfam" id="PF02099"/>
    </source>
</evidence>
<evidence type="ECO:0000256" key="6">
    <source>
        <dbReference type="ARBA" id="ARBA00022801"/>
    </source>
</evidence>
<dbReference type="HOGENOM" id="CLU_1046240_0_0_1"/>
<feature type="region of interest" description="Disordered" evidence="11">
    <location>
        <begin position="80"/>
        <end position="110"/>
    </location>
</feature>
<feature type="compositionally biased region" description="Basic residues" evidence="11">
    <location>
        <begin position="246"/>
        <end position="255"/>
    </location>
</feature>
<dbReference type="Proteomes" id="UP000054538">
    <property type="component" value="Unassembled WGS sequence"/>
</dbReference>
<dbReference type="InterPro" id="IPR033865">
    <property type="entry name" value="Ataxin-3"/>
</dbReference>
<proteinExistence type="predicted"/>
<evidence type="ECO:0000256" key="1">
    <source>
        <dbReference type="ARBA" id="ARBA00000707"/>
    </source>
</evidence>
<keyword evidence="9" id="KW-0804">Transcription</keyword>
<evidence type="ECO:0000313" key="14">
    <source>
        <dbReference type="Proteomes" id="UP000054538"/>
    </source>
</evidence>
<dbReference type="Gene3D" id="3.90.70.40">
    <property type="match status" value="1"/>
</dbReference>
<evidence type="ECO:0000256" key="4">
    <source>
        <dbReference type="ARBA" id="ARBA00022670"/>
    </source>
</evidence>
<feature type="domain" description="Josephin" evidence="12">
    <location>
        <begin position="2"/>
        <end position="72"/>
    </location>
</feature>
<feature type="region of interest" description="Disordered" evidence="11">
    <location>
        <begin position="136"/>
        <end position="266"/>
    </location>
</feature>
<evidence type="ECO:0000256" key="5">
    <source>
        <dbReference type="ARBA" id="ARBA00022786"/>
    </source>
</evidence>
<name>A0A0D0D653_9AGAM</name>
<dbReference type="InParanoid" id="A0A0D0D653"/>
<feature type="compositionally biased region" description="Polar residues" evidence="11">
    <location>
        <begin position="160"/>
        <end position="171"/>
    </location>
</feature>
<dbReference type="EMBL" id="KN825297">
    <property type="protein sequence ID" value="KIK92257.1"/>
    <property type="molecule type" value="Genomic_DNA"/>
</dbReference>
<dbReference type="EC" id="3.4.19.12" evidence="3"/>
<feature type="compositionally biased region" description="Basic and acidic residues" evidence="11">
    <location>
        <begin position="256"/>
        <end position="266"/>
    </location>
</feature>
<dbReference type="PANTHER" id="PTHR14159:SF0">
    <property type="entry name" value="ATAXIN-3-RELATED"/>
    <property type="match status" value="1"/>
</dbReference>
<dbReference type="GO" id="GO:0004843">
    <property type="term" value="F:cysteine-type deubiquitinase activity"/>
    <property type="evidence" value="ECO:0007669"/>
    <property type="project" value="UniProtKB-EC"/>
</dbReference>
<dbReference type="Pfam" id="PF02099">
    <property type="entry name" value="Josephin"/>
    <property type="match status" value="1"/>
</dbReference>
<evidence type="ECO:0000256" key="7">
    <source>
        <dbReference type="ARBA" id="ARBA00022807"/>
    </source>
</evidence>
<evidence type="ECO:0000256" key="11">
    <source>
        <dbReference type="SAM" id="MobiDB-lite"/>
    </source>
</evidence>
<comment type="subcellular location">
    <subcellularLocation>
        <location evidence="2">Nucleus</location>
    </subcellularLocation>
</comment>